<dbReference type="InterPro" id="IPR036056">
    <property type="entry name" value="Fibrinogen-like_C"/>
</dbReference>
<dbReference type="Gene3D" id="2.60.120.260">
    <property type="entry name" value="Galactose-binding domain-like"/>
    <property type="match status" value="2"/>
</dbReference>
<dbReference type="AlphaFoldDB" id="A0A2V5ISW6"/>
<dbReference type="Gene3D" id="2.60.40.10">
    <property type="entry name" value="Immunoglobulins"/>
    <property type="match status" value="1"/>
</dbReference>
<sequence>MKSRTGQRRHSLLRTGGGILTAAVVPLSLIFAFTPAAEAADPPVYDGSSAGQAAASCWEVKAVTPAAPSGVYWLRTPEMVAPTQFYCDQTTDGGGWVLIARGRDGWKENYQGYGTTAQVRETVTGTGAFVPRQLSSVLVDGLLNGARPDSLADGVRLVRATNAAGTSYQEGRYKFTKQERWTWTFRSETPVGAFTLAGTNGNGGQTGNFGTDQNQRRVFMQTAAAQSWRIGFSFGTQARGTNSATSYIWSASATAGNPQPFTQVYLRPKLRQSNFTGTTIPDAGSTAWAQTPLAETGSLPTVWGVSGLANGSTSEMSTEVQAFTQSGNTVFAGGNFKYVQQNKAGAGQVEQSYLAGFNVNTGAWMSGFRPTFNGQIKALATLPNGLIVAGGEFTQANGQPHAGVVVLNPGDGSTNTSVNVNVRNALTGGVIQVRSLKVEDGWLYIGGNFTHLGGGTHPATTVYSRAAARVSISDGTPDGNWNPSFNGTVTEVEPSQDGSRLYATGYFTSTNSVAANKIAALSTAAGATKIAPDWTMISSGNADFQFTVSEANSRIWHGGSEHDLFSYTKTDFTRLSTNIAKYNGDFQTSEISNGVLYAGCHCNDFIYAGATFWPNLGTGWSVADKLGFVGAWNAETGIIEQSFNPVLDTRAGHGAWGTFGDSTGVLWIGGDFSNSVSAAGASQWSGGFVRFAPRDAAAPPAPSNLKASSNGLVDSLTWQASSEAGVSYQVLRNDRVIGIANGTSLSTDTATGAKYFVRAVDQAGNFSASTAFATAPVVANPPEVVIPENASWSYRFENTAPDPAWTSNGYDGSAWAVGPSPLGWGSASIATTLSVVGTKPLAAQYRKTFNVADASTIASLELTTKADDGIIVYVNGVEAGRANMPAGTIAWNSYATAAPLTANAAPVTFTVPGSVLVTGSNTVTAQMSSNYRTTKDSSFALTALAIKGTQPPPPAQAKVLVAPTASWKYNFQDSAPDASWFASDYDDGSWNSGEAPLGWGHSSIATALTTQGTKPVATQYRHAMTVEDLATIDAVQITTRSDDGLVLYVNGQEVARHNLPAGAITHTSYATAAPRTATAIATPITLLLPSSAFTEGSNSIAAAVHSNYRSTPDSSFALTAVTVPVEVPL</sequence>
<keyword evidence="2" id="KW-0272">Extracellular matrix</keyword>
<protein>
    <recommendedName>
        <fullName evidence="3">Fibrinogen C-terminal domain-containing protein</fullName>
    </recommendedName>
</protein>
<dbReference type="GO" id="GO:0005975">
    <property type="term" value="P:carbohydrate metabolic process"/>
    <property type="evidence" value="ECO:0007669"/>
    <property type="project" value="UniProtKB-ARBA"/>
</dbReference>
<organism evidence="4 5">
    <name type="scientific">Arthrobacter psychrolactophilus</name>
    <dbReference type="NCBI Taxonomy" id="92442"/>
    <lineage>
        <taxon>Bacteria</taxon>
        <taxon>Bacillati</taxon>
        <taxon>Actinomycetota</taxon>
        <taxon>Actinomycetes</taxon>
        <taxon>Micrococcales</taxon>
        <taxon>Micrococcaceae</taxon>
        <taxon>Arthrobacter</taxon>
    </lineage>
</organism>
<dbReference type="RefSeq" id="WP_110486557.1">
    <property type="nucleotide sequence ID" value="NZ_QJVC01000024.1"/>
</dbReference>
<evidence type="ECO:0000256" key="2">
    <source>
        <dbReference type="ARBA" id="ARBA00022530"/>
    </source>
</evidence>
<evidence type="ECO:0000259" key="3">
    <source>
        <dbReference type="PROSITE" id="PS51406"/>
    </source>
</evidence>
<dbReference type="NCBIfam" id="NF040941">
    <property type="entry name" value="GGGWT_bact"/>
    <property type="match status" value="1"/>
</dbReference>
<accession>A0A2V5ISW6</accession>
<dbReference type="InterPro" id="IPR008979">
    <property type="entry name" value="Galactose-bd-like_sf"/>
</dbReference>
<comment type="subcellular location">
    <subcellularLocation>
        <location evidence="1">Secreted</location>
        <location evidence="1">Extracellular space</location>
        <location evidence="1">Extracellular matrix</location>
    </subcellularLocation>
</comment>
<dbReference type="Gene3D" id="3.90.215.10">
    <property type="entry name" value="Gamma Fibrinogen, chain A, domain 1"/>
    <property type="match status" value="1"/>
</dbReference>
<dbReference type="InterPro" id="IPR013783">
    <property type="entry name" value="Ig-like_fold"/>
</dbReference>
<name>A0A2V5ISW6_9MICC</name>
<gene>
    <name evidence="4" type="ORF">CVS30_15990</name>
</gene>
<dbReference type="PROSITE" id="PS51406">
    <property type="entry name" value="FIBRINOGEN_C_2"/>
    <property type="match status" value="1"/>
</dbReference>
<dbReference type="SUPFAM" id="SSF56496">
    <property type="entry name" value="Fibrinogen C-terminal domain-like"/>
    <property type="match status" value="1"/>
</dbReference>
<evidence type="ECO:0000313" key="4">
    <source>
        <dbReference type="EMBL" id="PYI37314.1"/>
    </source>
</evidence>
<dbReference type="InterPro" id="IPR014716">
    <property type="entry name" value="Fibrinogen_a/b/g_C_1"/>
</dbReference>
<feature type="domain" description="Fibrinogen C-terminal" evidence="3">
    <location>
        <begin position="48"/>
        <end position="105"/>
    </location>
</feature>
<reference evidence="4 5" key="1">
    <citation type="submission" date="2018-05" db="EMBL/GenBank/DDBJ databases">
        <title>Genetic diversity of glacier-inhabiting Cryobacterium bacteria in China and description of Cryobacterium mengkeensis sp. nov. and Arthrobacter glacialis sp. nov.</title>
        <authorList>
            <person name="Liu Q."/>
            <person name="Xin Y.-H."/>
        </authorList>
    </citation>
    <scope>NUCLEOTIDE SEQUENCE [LARGE SCALE GENOMIC DNA]</scope>
    <source>
        <strain evidence="4 5">B7</strain>
    </source>
</reference>
<dbReference type="SUPFAM" id="SSF49785">
    <property type="entry name" value="Galactose-binding domain-like"/>
    <property type="match status" value="1"/>
</dbReference>
<evidence type="ECO:0000313" key="5">
    <source>
        <dbReference type="Proteomes" id="UP000247980"/>
    </source>
</evidence>
<proteinExistence type="predicted"/>
<keyword evidence="5" id="KW-1185">Reference proteome</keyword>
<evidence type="ECO:0000256" key="1">
    <source>
        <dbReference type="ARBA" id="ARBA00004498"/>
    </source>
</evidence>
<comment type="caution">
    <text evidence="4">The sequence shown here is derived from an EMBL/GenBank/DDBJ whole genome shotgun (WGS) entry which is preliminary data.</text>
</comment>
<dbReference type="InterPro" id="IPR013431">
    <property type="entry name" value="Delta_60_rpt"/>
</dbReference>
<dbReference type="InterPro" id="IPR006311">
    <property type="entry name" value="TAT_signal"/>
</dbReference>
<dbReference type="OrthoDB" id="9802683at2"/>
<dbReference type="InterPro" id="IPR002181">
    <property type="entry name" value="Fibrinogen_a/b/g_C_dom"/>
</dbReference>
<keyword evidence="2" id="KW-0964">Secreted</keyword>
<dbReference type="EMBL" id="QJVC01000024">
    <property type="protein sequence ID" value="PYI37314.1"/>
    <property type="molecule type" value="Genomic_DNA"/>
</dbReference>
<dbReference type="Proteomes" id="UP000247980">
    <property type="component" value="Unassembled WGS sequence"/>
</dbReference>
<dbReference type="Pfam" id="PF17164">
    <property type="entry name" value="DUF5122"/>
    <property type="match status" value="1"/>
</dbReference>
<dbReference type="PROSITE" id="PS51318">
    <property type="entry name" value="TAT"/>
    <property type="match status" value="1"/>
</dbReference>